<evidence type="ECO:0008006" key="3">
    <source>
        <dbReference type="Google" id="ProtNLM"/>
    </source>
</evidence>
<dbReference type="Proteomes" id="UP000017746">
    <property type="component" value="Chromosome"/>
</dbReference>
<proteinExistence type="predicted"/>
<gene>
    <name evidence="1" type="ORF">AFR_20325</name>
</gene>
<sequence length="245" mass="25618">MLTAGVDLAADPAGTAAACLEWSGAGAILRELILPADDEAIADLIVAAGKTGIDCPLGWPDAFVTFVNAHHTGVAPVPADVPAREWRRRLAWRHTDEVTRAATGLVPLSVSADRIGHTAMRCAAIQTVLAQRGHPVDRSGAGAVVEVYPAASLKLWGLPWRGYKTGKNVAALGAVVDGLLEAAPWLDLGVHEDRCRRSDHALDAVIAALTARAAALGRVTRADDLVLARVEGWIALPTQPLGSHG</sequence>
<dbReference type="AlphaFoldDB" id="U5VZY7"/>
<dbReference type="eggNOG" id="COG2410">
    <property type="taxonomic scope" value="Bacteria"/>
</dbReference>
<organism evidence="1 2">
    <name type="scientific">Actinoplanes friuliensis DSM 7358</name>
    <dbReference type="NCBI Taxonomy" id="1246995"/>
    <lineage>
        <taxon>Bacteria</taxon>
        <taxon>Bacillati</taxon>
        <taxon>Actinomycetota</taxon>
        <taxon>Actinomycetes</taxon>
        <taxon>Micromonosporales</taxon>
        <taxon>Micromonosporaceae</taxon>
        <taxon>Actinoplanes</taxon>
    </lineage>
</organism>
<dbReference type="Pfam" id="PF04250">
    <property type="entry name" value="DUF429"/>
    <property type="match status" value="1"/>
</dbReference>
<dbReference type="RefSeq" id="WP_023362709.1">
    <property type="nucleotide sequence ID" value="NC_022657.1"/>
</dbReference>
<dbReference type="PATRIC" id="fig|1246995.3.peg.4121"/>
<keyword evidence="2" id="KW-1185">Reference proteome</keyword>
<accession>U5VZY7</accession>
<dbReference type="KEGG" id="afs:AFR_20325"/>
<reference evidence="1 2" key="1">
    <citation type="journal article" date="2014" name="J. Biotechnol.">
        <title>Complete genome sequence of the actinobacterium Actinoplanes friuliensis HAG 010964, producer of the lipopeptide antibiotic friulimycin.</title>
        <authorList>
            <person name="Ruckert C."/>
            <person name="Szczepanowski R."/>
            <person name="Albersmeier A."/>
            <person name="Goesmann A."/>
            <person name="Fischer N."/>
            <person name="Steinkamper A."/>
            <person name="Puhler A."/>
            <person name="Biener R."/>
            <person name="Schwartz D."/>
            <person name="Kalinowski J."/>
        </authorList>
    </citation>
    <scope>NUCLEOTIDE SEQUENCE [LARGE SCALE GENOMIC DNA]</scope>
    <source>
        <strain evidence="1 2">DSM 7358</strain>
    </source>
</reference>
<evidence type="ECO:0000313" key="1">
    <source>
        <dbReference type="EMBL" id="AGZ42337.1"/>
    </source>
</evidence>
<name>U5VZY7_9ACTN</name>
<dbReference type="HOGENOM" id="CLU_1123813_0_0_11"/>
<evidence type="ECO:0000313" key="2">
    <source>
        <dbReference type="Proteomes" id="UP000017746"/>
    </source>
</evidence>
<dbReference type="EMBL" id="CP006272">
    <property type="protein sequence ID" value="AGZ42337.1"/>
    <property type="molecule type" value="Genomic_DNA"/>
</dbReference>
<dbReference type="OrthoDB" id="4870479at2"/>
<protein>
    <recommendedName>
        <fullName evidence="3">DUF429 domain-containing protein</fullName>
    </recommendedName>
</protein>
<dbReference type="STRING" id="1246995.AFR_20325"/>
<dbReference type="InterPro" id="IPR007362">
    <property type="entry name" value="DUF429"/>
</dbReference>